<feature type="region of interest" description="Disordered" evidence="1">
    <location>
        <begin position="23"/>
        <end position="46"/>
    </location>
</feature>
<dbReference type="InterPro" id="IPR011250">
    <property type="entry name" value="OMP/PagP_B-barrel"/>
</dbReference>
<dbReference type="RefSeq" id="WP_073195596.1">
    <property type="nucleotide sequence ID" value="NZ_FRBN01000003.1"/>
</dbReference>
<evidence type="ECO:0000313" key="3">
    <source>
        <dbReference type="Proteomes" id="UP000184191"/>
    </source>
</evidence>
<evidence type="ECO:0000256" key="1">
    <source>
        <dbReference type="SAM" id="MobiDB-lite"/>
    </source>
</evidence>
<feature type="compositionally biased region" description="Low complexity" evidence="1">
    <location>
        <begin position="29"/>
        <end position="46"/>
    </location>
</feature>
<evidence type="ECO:0000313" key="2">
    <source>
        <dbReference type="EMBL" id="SHK99411.1"/>
    </source>
</evidence>
<dbReference type="Gene3D" id="2.40.160.90">
    <property type="match status" value="1"/>
</dbReference>
<sequence length="340" mass="34541">MKHLVASLAAAALLGGCGSGSNPFEGQSGTDTGTGTGTVTDPDAPVTTTTPVTVSAVLAGNVQSISFDPGTQTLSIDGLNLDEVPVTATYRRRPGLDQPGYLAFTAQDDPLDRHFTAFAAQSNNSGSVRAGVVGSSGPRNRFFAGTFFERDGDYTPPDVTSTTGLVSYAGSYVGVTNRGSTTGSDLLPVPAGTPDELLVSQISRTVTGQVFLNADFADNSVEGNIFGRSIAESGQELPSLVLVASEIAANGTFNGTVEYDLRDPRSAADVPTPNGSYGGVFGGPGADGVAGAINLTDFDGVGDPLGFENELETGIFVLDQCGQAVSSPICASVNPTIGTP</sequence>
<organism evidence="2 3">
    <name type="scientific">Roseovarius marisflavi</name>
    <dbReference type="NCBI Taxonomy" id="1054996"/>
    <lineage>
        <taxon>Bacteria</taxon>
        <taxon>Pseudomonadati</taxon>
        <taxon>Pseudomonadota</taxon>
        <taxon>Alphaproteobacteria</taxon>
        <taxon>Rhodobacterales</taxon>
        <taxon>Roseobacteraceae</taxon>
        <taxon>Roseovarius</taxon>
    </lineage>
</organism>
<protein>
    <recommendedName>
        <fullName evidence="4">Thymidylate synthase</fullName>
    </recommendedName>
</protein>
<dbReference type="SUPFAM" id="SSF56925">
    <property type="entry name" value="OMPA-like"/>
    <property type="match status" value="1"/>
</dbReference>
<dbReference type="AlphaFoldDB" id="A0A1M6X0K3"/>
<proteinExistence type="predicted"/>
<dbReference type="Proteomes" id="UP000184191">
    <property type="component" value="Unassembled WGS sequence"/>
</dbReference>
<dbReference type="STRING" id="1054996.SAMN05444414_103217"/>
<gene>
    <name evidence="2" type="ORF">SAMN05444414_103217</name>
</gene>
<dbReference type="PROSITE" id="PS51257">
    <property type="entry name" value="PROKAR_LIPOPROTEIN"/>
    <property type="match status" value="1"/>
</dbReference>
<dbReference type="OrthoDB" id="7851370at2"/>
<dbReference type="EMBL" id="FRBN01000003">
    <property type="protein sequence ID" value="SHK99411.1"/>
    <property type="molecule type" value="Genomic_DNA"/>
</dbReference>
<accession>A0A1M6X0K3</accession>
<reference evidence="3" key="1">
    <citation type="submission" date="2016-11" db="EMBL/GenBank/DDBJ databases">
        <authorList>
            <person name="Varghese N."/>
            <person name="Submissions S."/>
        </authorList>
    </citation>
    <scope>NUCLEOTIDE SEQUENCE [LARGE SCALE GENOMIC DNA]</scope>
    <source>
        <strain evidence="3">DSM 29327</strain>
    </source>
</reference>
<keyword evidence="3" id="KW-1185">Reference proteome</keyword>
<name>A0A1M6X0K3_9RHOB</name>
<evidence type="ECO:0008006" key="4">
    <source>
        <dbReference type="Google" id="ProtNLM"/>
    </source>
</evidence>